<proteinExistence type="predicted"/>
<dbReference type="AlphaFoldDB" id="A0A1S4DFZ9"/>
<evidence type="ECO:0000313" key="3">
    <source>
        <dbReference type="RefSeq" id="XP_016512169.1"/>
    </source>
</evidence>
<accession>A0A1S4DFZ9</accession>
<dbReference type="PANTHER" id="PTHR45835:SF104">
    <property type="entry name" value="PROTEIN NYNRIN-LIKE"/>
    <property type="match status" value="1"/>
</dbReference>
<dbReference type="PANTHER" id="PTHR45835">
    <property type="entry name" value="YALI0A06105P"/>
    <property type="match status" value="1"/>
</dbReference>
<dbReference type="PROSITE" id="PS50994">
    <property type="entry name" value="INTEGRASE"/>
    <property type="match status" value="1"/>
</dbReference>
<dbReference type="KEGG" id="nta:107829211"/>
<feature type="region of interest" description="Disordered" evidence="1">
    <location>
        <begin position="113"/>
        <end position="149"/>
    </location>
</feature>
<dbReference type="GO" id="GO:0015074">
    <property type="term" value="P:DNA integration"/>
    <property type="evidence" value="ECO:0007669"/>
    <property type="project" value="InterPro"/>
</dbReference>
<dbReference type="InterPro" id="IPR012337">
    <property type="entry name" value="RNaseH-like_sf"/>
</dbReference>
<organism evidence="3">
    <name type="scientific">Nicotiana tabacum</name>
    <name type="common">Common tobacco</name>
    <dbReference type="NCBI Taxonomy" id="4097"/>
    <lineage>
        <taxon>Eukaryota</taxon>
        <taxon>Viridiplantae</taxon>
        <taxon>Streptophyta</taxon>
        <taxon>Embryophyta</taxon>
        <taxon>Tracheophyta</taxon>
        <taxon>Spermatophyta</taxon>
        <taxon>Magnoliopsida</taxon>
        <taxon>eudicotyledons</taxon>
        <taxon>Gunneridae</taxon>
        <taxon>Pentapetalae</taxon>
        <taxon>asterids</taxon>
        <taxon>lamiids</taxon>
        <taxon>Solanales</taxon>
        <taxon>Solanaceae</taxon>
        <taxon>Nicotianoideae</taxon>
        <taxon>Nicotianeae</taxon>
        <taxon>Nicotiana</taxon>
    </lineage>
</organism>
<dbReference type="PaxDb" id="4097-A0A1S4DFZ9"/>
<sequence length="255" mass="28866">MTIPEWKSDRIAMDFVVGLPRTLWKFVVVWVIVDRLTKSAHFVPVATTYTSNRLAKIYIREIVRLHDVPVFIISDRGPRCTSHFMRAVQSELGTRVQLNIVFHPQTAGCELASAGQASQKRPKDGSSKSGYPSAEAIPAGPMSYSEADPCPQKRGRKFGPMTAGAEIAGGSEPHLLRMALYEALYERRCRYLVGWFELSEARLMGTDLYQYALDKVKLIQGHLRTAQSRQKRYADRKVRDVSYMVGEKCCPRFHP</sequence>
<dbReference type="InterPro" id="IPR001584">
    <property type="entry name" value="Integrase_cat-core"/>
</dbReference>
<reference evidence="3" key="1">
    <citation type="submission" date="2025-08" db="UniProtKB">
        <authorList>
            <consortium name="RefSeq"/>
        </authorList>
    </citation>
    <scope>IDENTIFICATION</scope>
</reference>
<evidence type="ECO:0000259" key="2">
    <source>
        <dbReference type="PROSITE" id="PS50994"/>
    </source>
</evidence>
<evidence type="ECO:0000256" key="1">
    <source>
        <dbReference type="SAM" id="MobiDB-lite"/>
    </source>
</evidence>
<dbReference type="InterPro" id="IPR036397">
    <property type="entry name" value="RNaseH_sf"/>
</dbReference>
<dbReference type="RefSeq" id="XP_016512169.1">
    <property type="nucleotide sequence ID" value="XM_016656683.1"/>
</dbReference>
<dbReference type="GO" id="GO:0003676">
    <property type="term" value="F:nucleic acid binding"/>
    <property type="evidence" value="ECO:0007669"/>
    <property type="project" value="InterPro"/>
</dbReference>
<feature type="domain" description="Integrase catalytic" evidence="2">
    <location>
        <begin position="1"/>
        <end position="108"/>
    </location>
</feature>
<name>A0A1S4DFZ9_TOBAC</name>
<dbReference type="SUPFAM" id="SSF53098">
    <property type="entry name" value="Ribonuclease H-like"/>
    <property type="match status" value="1"/>
</dbReference>
<dbReference type="STRING" id="4097.A0A1S4DFZ9"/>
<dbReference type="Gene3D" id="3.30.420.10">
    <property type="entry name" value="Ribonuclease H-like superfamily/Ribonuclease H"/>
    <property type="match status" value="1"/>
</dbReference>
<gene>
    <name evidence="3" type="primary">LOC107829211</name>
</gene>
<protein>
    <recommendedName>
        <fullName evidence="2">Integrase catalytic domain-containing protein</fullName>
    </recommendedName>
</protein>
<dbReference type="OrthoDB" id="1938712at2759"/>